<reference evidence="5 6" key="1">
    <citation type="submission" date="2019-03" db="EMBL/GenBank/DDBJ databases">
        <title>Draft genome of Gammaproteobacteria bacterium LSUCC0057, a member of the SAR92 clade.</title>
        <authorList>
            <person name="Lanclos V.C."/>
            <person name="Doiron C."/>
            <person name="Henson M.W."/>
            <person name="Thrash J.C."/>
        </authorList>
    </citation>
    <scope>NUCLEOTIDE SEQUENCE [LARGE SCALE GENOMIC DNA]</scope>
    <source>
        <strain evidence="5 6">LSUCC0057</strain>
    </source>
</reference>
<dbReference type="SUPFAM" id="SSF46785">
    <property type="entry name" value="Winged helix' DNA-binding domain"/>
    <property type="match status" value="1"/>
</dbReference>
<dbReference type="InterPro" id="IPR000835">
    <property type="entry name" value="HTH_MarR-typ"/>
</dbReference>
<evidence type="ECO:0000256" key="2">
    <source>
        <dbReference type="ARBA" id="ARBA00023125"/>
    </source>
</evidence>
<dbReference type="PANTHER" id="PTHR33164">
    <property type="entry name" value="TRANSCRIPTIONAL REGULATOR, MARR FAMILY"/>
    <property type="match status" value="1"/>
</dbReference>
<feature type="domain" description="HTH marR-type" evidence="4">
    <location>
        <begin position="1"/>
        <end position="136"/>
    </location>
</feature>
<evidence type="ECO:0000313" key="5">
    <source>
        <dbReference type="EMBL" id="TFH69036.1"/>
    </source>
</evidence>
<evidence type="ECO:0000313" key="6">
    <source>
        <dbReference type="Proteomes" id="UP000298133"/>
    </source>
</evidence>
<name>A0A4Y8UJQ4_9GAMM</name>
<dbReference type="InterPro" id="IPR036390">
    <property type="entry name" value="WH_DNA-bd_sf"/>
</dbReference>
<proteinExistence type="predicted"/>
<dbReference type="AlphaFoldDB" id="A0A4Y8UJQ4"/>
<evidence type="ECO:0000256" key="1">
    <source>
        <dbReference type="ARBA" id="ARBA00023015"/>
    </source>
</evidence>
<keyword evidence="3" id="KW-0804">Transcription</keyword>
<dbReference type="PROSITE" id="PS50995">
    <property type="entry name" value="HTH_MARR_2"/>
    <property type="match status" value="1"/>
</dbReference>
<keyword evidence="2" id="KW-0238">DNA-binding</keyword>
<dbReference type="PROSITE" id="PS01117">
    <property type="entry name" value="HTH_MARR_1"/>
    <property type="match status" value="1"/>
</dbReference>
<dbReference type="InterPro" id="IPR036388">
    <property type="entry name" value="WH-like_DNA-bd_sf"/>
</dbReference>
<dbReference type="PRINTS" id="PR00598">
    <property type="entry name" value="HTHMARR"/>
</dbReference>
<evidence type="ECO:0000256" key="3">
    <source>
        <dbReference type="ARBA" id="ARBA00023163"/>
    </source>
</evidence>
<gene>
    <name evidence="5" type="ORF">E3W66_03620</name>
</gene>
<evidence type="ECO:0000259" key="4">
    <source>
        <dbReference type="PROSITE" id="PS50995"/>
    </source>
</evidence>
<dbReference type="Proteomes" id="UP000298133">
    <property type="component" value="Unassembled WGS sequence"/>
</dbReference>
<dbReference type="GO" id="GO:0003677">
    <property type="term" value="F:DNA binding"/>
    <property type="evidence" value="ECO:0007669"/>
    <property type="project" value="UniProtKB-KW"/>
</dbReference>
<dbReference type="SMART" id="SM00347">
    <property type="entry name" value="HTH_MARR"/>
    <property type="match status" value="1"/>
</dbReference>
<dbReference type="InterPro" id="IPR023187">
    <property type="entry name" value="Tscrpt_reg_MarR-type_CS"/>
</dbReference>
<accession>A0A4Y8UJQ4</accession>
<dbReference type="Pfam" id="PF01047">
    <property type="entry name" value="MarR"/>
    <property type="match status" value="1"/>
</dbReference>
<comment type="caution">
    <text evidence="5">The sequence shown here is derived from an EMBL/GenBank/DDBJ whole genome shotgun (WGS) entry which is preliminary data.</text>
</comment>
<dbReference type="EMBL" id="SPIA01000001">
    <property type="protein sequence ID" value="TFH69036.1"/>
    <property type="molecule type" value="Genomic_DNA"/>
</dbReference>
<dbReference type="InterPro" id="IPR039422">
    <property type="entry name" value="MarR/SlyA-like"/>
</dbReference>
<dbReference type="Gene3D" id="1.10.10.10">
    <property type="entry name" value="Winged helix-like DNA-binding domain superfamily/Winged helix DNA-binding domain"/>
    <property type="match status" value="1"/>
</dbReference>
<keyword evidence="6" id="KW-1185">Reference proteome</keyword>
<organism evidence="5 6">
    <name type="scientific">Gammaproteobacteria bacterium LSUCC0057</name>
    <dbReference type="NCBI Taxonomy" id="2559237"/>
    <lineage>
        <taxon>Bacteria</taxon>
        <taxon>Pseudomonadati</taxon>
        <taxon>Pseudomonadota</taxon>
        <taxon>Gammaproteobacteria</taxon>
        <taxon>Cellvibrionales</taxon>
        <taxon>Porticoccaceae</taxon>
        <taxon>SAR92 clade</taxon>
    </lineage>
</organism>
<keyword evidence="1" id="KW-0805">Transcription regulation</keyword>
<protein>
    <submittedName>
        <fullName evidence="5">MarR family transcriptional regulator</fullName>
    </submittedName>
</protein>
<dbReference type="OrthoDB" id="32523at2"/>
<sequence>MVDMVALARRFAILPRLLARRLDTQLEPFNVATGSYPYLLTVFYNSGCSQQLVADKLRTDKAAVTRALRKLEADGYLLRSRNRDNRREWQLTCTEQGQSFCRSVEDIVRAELGTLLSPLSADEQRQLAAMMAKLVVFEQR</sequence>
<dbReference type="GO" id="GO:0006950">
    <property type="term" value="P:response to stress"/>
    <property type="evidence" value="ECO:0007669"/>
    <property type="project" value="TreeGrafter"/>
</dbReference>
<dbReference type="GO" id="GO:0003700">
    <property type="term" value="F:DNA-binding transcription factor activity"/>
    <property type="evidence" value="ECO:0007669"/>
    <property type="project" value="InterPro"/>
</dbReference>
<dbReference type="PANTHER" id="PTHR33164:SF43">
    <property type="entry name" value="HTH-TYPE TRANSCRIPTIONAL REPRESSOR YETL"/>
    <property type="match status" value="1"/>
</dbReference>